<evidence type="ECO:0000313" key="2">
    <source>
        <dbReference type="Proteomes" id="UP000321230"/>
    </source>
</evidence>
<evidence type="ECO:0008006" key="3">
    <source>
        <dbReference type="Google" id="ProtNLM"/>
    </source>
</evidence>
<name>A0A511B304_9PROT</name>
<gene>
    <name evidence="1" type="ORF">GWA01_19420</name>
</gene>
<dbReference type="AlphaFoldDB" id="A0A511B304"/>
<proteinExistence type="predicted"/>
<dbReference type="PANTHER" id="PTHR35531">
    <property type="entry name" value="INNER MEMBRANE PROTEIN YBCI-RELATED"/>
    <property type="match status" value="1"/>
</dbReference>
<dbReference type="PANTHER" id="PTHR35531:SF1">
    <property type="entry name" value="INNER MEMBRANE PROTEIN YBCI-RELATED"/>
    <property type="match status" value="1"/>
</dbReference>
<dbReference type="Proteomes" id="UP000321230">
    <property type="component" value="Unassembled WGS sequence"/>
</dbReference>
<dbReference type="EMBL" id="BJUZ01000002">
    <property type="protein sequence ID" value="GEK94172.1"/>
    <property type="molecule type" value="Genomic_DNA"/>
</dbReference>
<dbReference type="InterPro" id="IPR007404">
    <property type="entry name" value="YdjM-like"/>
</dbReference>
<evidence type="ECO:0000313" key="1">
    <source>
        <dbReference type="EMBL" id="GEK94172.1"/>
    </source>
</evidence>
<dbReference type="OrthoDB" id="5459053at2"/>
<comment type="caution">
    <text evidence="1">The sequence shown here is derived from an EMBL/GenBank/DDBJ whole genome shotgun (WGS) entry which is preliminary data.</text>
</comment>
<reference evidence="1 2" key="1">
    <citation type="submission" date="2019-07" db="EMBL/GenBank/DDBJ databases">
        <title>Whole genome shotgun sequence of Gluconobacter wancherniae NBRC 103581.</title>
        <authorList>
            <person name="Hosoyama A."/>
            <person name="Uohara A."/>
            <person name="Ohji S."/>
            <person name="Ichikawa N."/>
        </authorList>
    </citation>
    <scope>NUCLEOTIDE SEQUENCE [LARGE SCALE GENOMIC DNA]</scope>
    <source>
        <strain evidence="1 2">NBRC 103581</strain>
    </source>
</reference>
<accession>A0A511B304</accession>
<protein>
    <recommendedName>
        <fullName evidence="3">Metal-dependent hydrolase</fullName>
    </recommendedName>
</protein>
<keyword evidence="2" id="KW-1185">Reference proteome</keyword>
<organism evidence="1 2">
    <name type="scientific">Gluconobacter wancherniae NBRC 103581</name>
    <dbReference type="NCBI Taxonomy" id="656744"/>
    <lineage>
        <taxon>Bacteria</taxon>
        <taxon>Pseudomonadati</taxon>
        <taxon>Pseudomonadota</taxon>
        <taxon>Alphaproteobacteria</taxon>
        <taxon>Acetobacterales</taxon>
        <taxon>Acetobacteraceae</taxon>
        <taxon>Gluconobacter</taxon>
    </lineage>
</organism>
<sequence>MTGRSHLLIGGFTVLCAMRWHFLTPEPFSVVAALFGSVLPDIDTERSIVGARCKPLSRLIARTFGHRGMTHSGVLLLVVAFVVAEMMGEAALRGPIGALLLGAATHIAADLPTGGCQFLAPLSRSRLSFWPYVRTGGMGEMVLLLPVLLLLGWAGVSGPGPHRGRVTAAMHHQRLHGHVLKDISLPS</sequence>
<dbReference type="Pfam" id="PF04307">
    <property type="entry name" value="YdjM"/>
    <property type="match status" value="1"/>
</dbReference>
<dbReference type="RefSeq" id="WP_146797007.1">
    <property type="nucleotide sequence ID" value="NZ_BARC01000006.1"/>
</dbReference>